<dbReference type="InterPro" id="IPR036388">
    <property type="entry name" value="WH-like_DNA-bd_sf"/>
</dbReference>
<reference evidence="5 6" key="1">
    <citation type="journal article" date="2010" name="Science">
        <title>Pathogenicity determinants in smut fungi revealed by genome comparison.</title>
        <authorList>
            <person name="Schirawski J."/>
            <person name="Mannhaupt G."/>
            <person name="Muench K."/>
            <person name="Brefort T."/>
            <person name="Schipper K."/>
            <person name="Doehlemann G."/>
            <person name="Di Stasio M."/>
            <person name="Roessel N."/>
            <person name="Mendoza-Mendoza A."/>
            <person name="Pester D."/>
            <person name="Mueller O."/>
            <person name="Winterberg B."/>
            <person name="Meyer E."/>
            <person name="Ghareeb H."/>
            <person name="Wollenberg T."/>
            <person name="Muensterkoetter M."/>
            <person name="Wong P."/>
            <person name="Walter M."/>
            <person name="Stukenbrock E."/>
            <person name="Gueldener U."/>
            <person name="Kahmann R."/>
        </authorList>
    </citation>
    <scope>NUCLEOTIDE SEQUENCE [LARGE SCALE GENOMIC DNA]</scope>
    <source>
        <strain evidence="6">SRZ2</strain>
    </source>
</reference>
<feature type="region of interest" description="Disordered" evidence="3">
    <location>
        <begin position="290"/>
        <end position="358"/>
    </location>
</feature>
<dbReference type="HOGENOM" id="CLU_634910_0_0_1"/>
<keyword evidence="1 2" id="KW-0238">DNA-binding</keyword>
<dbReference type="PRINTS" id="PR00053">
    <property type="entry name" value="FORKHEAD"/>
</dbReference>
<organism evidence="5 6">
    <name type="scientific">Sporisorium reilianum (strain SRZ2)</name>
    <name type="common">Maize head smut fungus</name>
    <dbReference type="NCBI Taxonomy" id="999809"/>
    <lineage>
        <taxon>Eukaryota</taxon>
        <taxon>Fungi</taxon>
        <taxon>Dikarya</taxon>
        <taxon>Basidiomycota</taxon>
        <taxon>Ustilaginomycotina</taxon>
        <taxon>Ustilaginomycetes</taxon>
        <taxon>Ustilaginales</taxon>
        <taxon>Ustilaginaceae</taxon>
        <taxon>Sporisorium</taxon>
    </lineage>
</organism>
<dbReference type="GO" id="GO:0005634">
    <property type="term" value="C:nucleus"/>
    <property type="evidence" value="ECO:0007669"/>
    <property type="project" value="UniProtKB-SubCell"/>
</dbReference>
<gene>
    <name evidence="5" type="ORF">sr12589</name>
</gene>
<dbReference type="OrthoDB" id="5954824at2759"/>
<dbReference type="CDD" id="cd00059">
    <property type="entry name" value="FH_FOX"/>
    <property type="match status" value="1"/>
</dbReference>
<proteinExistence type="predicted"/>
<evidence type="ECO:0000259" key="4">
    <source>
        <dbReference type="PROSITE" id="PS50039"/>
    </source>
</evidence>
<dbReference type="GO" id="GO:0000981">
    <property type="term" value="F:DNA-binding transcription factor activity, RNA polymerase II-specific"/>
    <property type="evidence" value="ECO:0007669"/>
    <property type="project" value="TreeGrafter"/>
</dbReference>
<feature type="compositionally biased region" description="Low complexity" evidence="3">
    <location>
        <begin position="304"/>
        <end position="318"/>
    </location>
</feature>
<feature type="compositionally biased region" description="Low complexity" evidence="3">
    <location>
        <begin position="18"/>
        <end position="30"/>
    </location>
</feature>
<feature type="DNA-binding region" description="Fork-head" evidence="2">
    <location>
        <begin position="101"/>
        <end position="181"/>
    </location>
</feature>
<dbReference type="PANTHER" id="PTHR11829:SF343">
    <property type="entry name" value="FORK-HEAD DOMAIN-CONTAINING PROTEIN"/>
    <property type="match status" value="1"/>
</dbReference>
<dbReference type="eggNOG" id="KOG2294">
    <property type="taxonomic scope" value="Eukaryota"/>
</dbReference>
<evidence type="ECO:0000256" key="2">
    <source>
        <dbReference type="PROSITE-ProRule" id="PRU00089"/>
    </source>
</evidence>
<sequence length="358" mass="39111">MSAGCSRGTLLLPPPPDALASAPSDRAASRTAYPDNTLSPLDAPPRHQPRPYDAAPTFVHTNPVATGAIYTTHDKYESRSFRSQHYQAVWDSLDPGTSDVRPNHPYTELIKLCILKRREGKLTLNELYRDLEAKFAFFATCANGKGWKNTLRHNLSTQPYFVKLEREHGQLGKGHYWAYDPKFEKPSSLAQSSVVQLSALWPTCVSASAGLPRFEEYGHVLPHAHARADTHPYAPIAMLRRRSSPARQSRALQQERPAGVRNRSATFSTFSAPAAANEWDAHAAAGIEPTSAASTATDGDRESSSSSSSSSSRGSSRAGDGGDEVTRLPRLPDLPPVRTSSKGKSLGDWYLAHPIARR</sequence>
<dbReference type="PANTHER" id="PTHR11829">
    <property type="entry name" value="FORKHEAD BOX PROTEIN"/>
    <property type="match status" value="1"/>
</dbReference>
<evidence type="ECO:0000256" key="3">
    <source>
        <dbReference type="SAM" id="MobiDB-lite"/>
    </source>
</evidence>
<comment type="subcellular location">
    <subcellularLocation>
        <location evidence="2">Nucleus</location>
    </subcellularLocation>
</comment>
<accession>E6ZWX6</accession>
<dbReference type="GO" id="GO:0000978">
    <property type="term" value="F:RNA polymerase II cis-regulatory region sequence-specific DNA binding"/>
    <property type="evidence" value="ECO:0007669"/>
    <property type="project" value="TreeGrafter"/>
</dbReference>
<dbReference type="Proteomes" id="UP000008867">
    <property type="component" value="Chromosome 3"/>
</dbReference>
<dbReference type="SUPFAM" id="SSF46785">
    <property type="entry name" value="Winged helix' DNA-binding domain"/>
    <property type="match status" value="1"/>
</dbReference>
<dbReference type="AlphaFoldDB" id="E6ZWX6"/>
<evidence type="ECO:0000313" key="6">
    <source>
        <dbReference type="Proteomes" id="UP000008867"/>
    </source>
</evidence>
<dbReference type="InterPro" id="IPR050211">
    <property type="entry name" value="FOX_domain-containing"/>
</dbReference>
<feature type="region of interest" description="Disordered" evidence="3">
    <location>
        <begin position="1"/>
        <end position="56"/>
    </location>
</feature>
<dbReference type="VEuPathDB" id="FungiDB:sr12589"/>
<dbReference type="Pfam" id="PF00250">
    <property type="entry name" value="Forkhead"/>
    <property type="match status" value="1"/>
</dbReference>
<evidence type="ECO:0000256" key="1">
    <source>
        <dbReference type="ARBA" id="ARBA00023125"/>
    </source>
</evidence>
<evidence type="ECO:0000313" key="5">
    <source>
        <dbReference type="EMBL" id="CBQ71733.1"/>
    </source>
</evidence>
<protein>
    <recommendedName>
        <fullName evidence="4">Fork-head domain-containing protein</fullName>
    </recommendedName>
</protein>
<dbReference type="SMART" id="SM00339">
    <property type="entry name" value="FH"/>
    <property type="match status" value="1"/>
</dbReference>
<name>E6ZWX6_SPORE</name>
<feature type="domain" description="Fork-head" evidence="4">
    <location>
        <begin position="101"/>
        <end position="181"/>
    </location>
</feature>
<dbReference type="EMBL" id="FQ311452">
    <property type="protein sequence ID" value="CBQ71733.1"/>
    <property type="molecule type" value="Genomic_DNA"/>
</dbReference>
<feature type="compositionally biased region" description="Low complexity" evidence="3">
    <location>
        <begin position="245"/>
        <end position="254"/>
    </location>
</feature>
<dbReference type="Gene3D" id="1.10.10.10">
    <property type="entry name" value="Winged helix-like DNA-binding domain superfamily/Winged helix DNA-binding domain"/>
    <property type="match status" value="1"/>
</dbReference>
<keyword evidence="2" id="KW-0539">Nucleus</keyword>
<dbReference type="PROSITE" id="PS50039">
    <property type="entry name" value="FORK_HEAD_3"/>
    <property type="match status" value="1"/>
</dbReference>
<keyword evidence="6" id="KW-1185">Reference proteome</keyword>
<dbReference type="InterPro" id="IPR001766">
    <property type="entry name" value="Fork_head_dom"/>
</dbReference>
<dbReference type="InterPro" id="IPR036390">
    <property type="entry name" value="WH_DNA-bd_sf"/>
</dbReference>
<feature type="region of interest" description="Disordered" evidence="3">
    <location>
        <begin position="241"/>
        <end position="264"/>
    </location>
</feature>